<protein>
    <submittedName>
        <fullName evidence="2">Uncharacterized protein</fullName>
    </submittedName>
</protein>
<dbReference type="KEGG" id="tte:TTE2651"/>
<sequence>MGNCILSHSAVLFLAYLRGIETGIGFFFSGFTALPFLAYLRGIETRVSTMLWKSSFFVFSLPKRD</sequence>
<dbReference type="AlphaFoldDB" id="Q8R6Y2"/>
<organism evidence="2 3">
    <name type="scientific">Caldanaerobacter subterraneus subsp. tengcongensis (strain DSM 15242 / JCM 11007 / NBRC 100824 / MB4)</name>
    <name type="common">Thermoanaerobacter tengcongensis</name>
    <dbReference type="NCBI Taxonomy" id="273068"/>
    <lineage>
        <taxon>Bacteria</taxon>
        <taxon>Bacillati</taxon>
        <taxon>Bacillota</taxon>
        <taxon>Clostridia</taxon>
        <taxon>Thermoanaerobacterales</taxon>
        <taxon>Thermoanaerobacteraceae</taxon>
        <taxon>Caldanaerobacter</taxon>
    </lineage>
</organism>
<keyword evidence="1" id="KW-0812">Transmembrane</keyword>
<evidence type="ECO:0000256" key="1">
    <source>
        <dbReference type="SAM" id="Phobius"/>
    </source>
</evidence>
<dbReference type="EMBL" id="AE008691">
    <property type="protein sequence ID" value="AAM25770.1"/>
    <property type="molecule type" value="Genomic_DNA"/>
</dbReference>
<reference evidence="2 3" key="1">
    <citation type="journal article" date="2002" name="Genome Res.">
        <title>A complete sequence of the T. tengcongensis genome.</title>
        <authorList>
            <person name="Bao Q."/>
            <person name="Tian Y."/>
            <person name="Li W."/>
            <person name="Xu Z."/>
            <person name="Xuan Z."/>
            <person name="Hu S."/>
            <person name="Dong W."/>
            <person name="Yang J."/>
            <person name="Chen Y."/>
            <person name="Xue Y."/>
            <person name="Xu Y."/>
            <person name="Lai X."/>
            <person name="Huang L."/>
            <person name="Dong X."/>
            <person name="Ma Y."/>
            <person name="Ling L."/>
            <person name="Tan H."/>
            <person name="Chen R."/>
            <person name="Wang J."/>
            <person name="Yu J."/>
            <person name="Yang H."/>
        </authorList>
    </citation>
    <scope>NUCLEOTIDE SEQUENCE [LARGE SCALE GENOMIC DNA]</scope>
    <source>
        <strain evidence="3">DSM 15242 / JCM 11007 / NBRC 100824 / MB4</strain>
    </source>
</reference>
<dbReference type="HOGENOM" id="CLU_188210_0_0_9"/>
<keyword evidence="1" id="KW-0472">Membrane</keyword>
<feature type="transmembrane region" description="Helical" evidence="1">
    <location>
        <begin position="20"/>
        <end position="40"/>
    </location>
</feature>
<proteinExistence type="predicted"/>
<keyword evidence="3" id="KW-1185">Reference proteome</keyword>
<evidence type="ECO:0000313" key="3">
    <source>
        <dbReference type="Proteomes" id="UP000000555"/>
    </source>
</evidence>
<evidence type="ECO:0000313" key="2">
    <source>
        <dbReference type="EMBL" id="AAM25770.1"/>
    </source>
</evidence>
<name>Q8R6Y2_CALS4</name>
<gene>
    <name evidence="2" type="ordered locus">TTE2651</name>
</gene>
<accession>Q8R6Y2</accession>
<dbReference type="Proteomes" id="UP000000555">
    <property type="component" value="Chromosome"/>
</dbReference>
<keyword evidence="1" id="KW-1133">Transmembrane helix</keyword>